<dbReference type="EMBL" id="QASA01000001">
    <property type="protein sequence ID" value="RDC62646.1"/>
    <property type="molecule type" value="Genomic_DNA"/>
</dbReference>
<evidence type="ECO:0000256" key="5">
    <source>
        <dbReference type="ARBA" id="ARBA00023004"/>
    </source>
</evidence>
<dbReference type="Gene3D" id="1.10.760.10">
    <property type="entry name" value="Cytochrome c-like domain"/>
    <property type="match status" value="2"/>
</dbReference>
<evidence type="ECO:0000256" key="3">
    <source>
        <dbReference type="ARBA" id="ARBA00022723"/>
    </source>
</evidence>
<dbReference type="RefSeq" id="WP_115372061.1">
    <property type="nucleotide sequence ID" value="NZ_QASA01000001.1"/>
</dbReference>
<gene>
    <name evidence="9" type="ORF">AHMF7616_01240</name>
</gene>
<keyword evidence="1" id="KW-0813">Transport</keyword>
<dbReference type="GO" id="GO:0009055">
    <property type="term" value="F:electron transfer activity"/>
    <property type="evidence" value="ECO:0007669"/>
    <property type="project" value="InterPro"/>
</dbReference>
<dbReference type="PANTHER" id="PTHR37823">
    <property type="entry name" value="CYTOCHROME C-553-LIKE"/>
    <property type="match status" value="1"/>
</dbReference>
<dbReference type="OrthoDB" id="9809720at2"/>
<keyword evidence="2 6" id="KW-0349">Heme</keyword>
<keyword evidence="4" id="KW-0249">Electron transport</keyword>
<evidence type="ECO:0000256" key="1">
    <source>
        <dbReference type="ARBA" id="ARBA00022448"/>
    </source>
</evidence>
<sequence>MSKVKKISRWLGIILGVLLLLILVGYGFIYLSTEQRMNRKYSFSEPALIIPTDSVAIVKGKHLYQIRSCADCHGPNLAGGVFMNSALLMQLSAPNLTKGPGGLPPDFTTQDWLRVLRHGVDKNGRSLWMMPAHESTGLSQEDMASLIAYCQSVPPVVSAGKKRRQMGPLGRVVLQLNQVAVLPAERINHQVPMAASAPKDVTAYGQYLATVCQGCHRPNMKGGAPLAPGFPPVPDISATGVQQQWSEAQFISTIRQGKTPAGKLLRQEFMPWQNMQHFTDEELSAIRSYLVSLK</sequence>
<dbReference type="SUPFAM" id="SSF46626">
    <property type="entry name" value="Cytochrome c"/>
    <property type="match status" value="2"/>
</dbReference>
<evidence type="ECO:0000256" key="7">
    <source>
        <dbReference type="SAM" id="Phobius"/>
    </source>
</evidence>
<keyword evidence="7" id="KW-1133">Transmembrane helix</keyword>
<keyword evidence="10" id="KW-1185">Reference proteome</keyword>
<dbReference type="PROSITE" id="PS51007">
    <property type="entry name" value="CYTC"/>
    <property type="match status" value="2"/>
</dbReference>
<evidence type="ECO:0000313" key="9">
    <source>
        <dbReference type="EMBL" id="RDC62646.1"/>
    </source>
</evidence>
<dbReference type="PANTHER" id="PTHR37823:SF1">
    <property type="entry name" value="CYTOCHROME C-553-LIKE"/>
    <property type="match status" value="1"/>
</dbReference>
<comment type="caution">
    <text evidence="9">The sequence shown here is derived from an EMBL/GenBank/DDBJ whole genome shotgun (WGS) entry which is preliminary data.</text>
</comment>
<dbReference type="Proteomes" id="UP000253919">
    <property type="component" value="Unassembled WGS sequence"/>
</dbReference>
<feature type="domain" description="Cytochrome c" evidence="8">
    <location>
        <begin position="199"/>
        <end position="294"/>
    </location>
</feature>
<name>A0A369QHF2_9BACT</name>
<keyword evidence="5 6" id="KW-0408">Iron</keyword>
<reference evidence="9 10" key="1">
    <citation type="submission" date="2018-04" db="EMBL/GenBank/DDBJ databases">
        <title>Adhaeribacter sp. HMF7616 genome sequencing and assembly.</title>
        <authorList>
            <person name="Kang H."/>
            <person name="Kang J."/>
            <person name="Cha I."/>
            <person name="Kim H."/>
            <person name="Joh K."/>
        </authorList>
    </citation>
    <scope>NUCLEOTIDE SEQUENCE [LARGE SCALE GENOMIC DNA]</scope>
    <source>
        <strain evidence="9 10">HMF7616</strain>
    </source>
</reference>
<evidence type="ECO:0000259" key="8">
    <source>
        <dbReference type="PROSITE" id="PS51007"/>
    </source>
</evidence>
<protein>
    <recommendedName>
        <fullName evidence="8">Cytochrome c domain-containing protein</fullName>
    </recommendedName>
</protein>
<keyword evidence="7" id="KW-0472">Membrane</keyword>
<keyword evidence="3 6" id="KW-0479">Metal-binding</keyword>
<evidence type="ECO:0000313" key="10">
    <source>
        <dbReference type="Proteomes" id="UP000253919"/>
    </source>
</evidence>
<dbReference type="InterPro" id="IPR051811">
    <property type="entry name" value="Cytochrome_c550/c551-like"/>
</dbReference>
<organism evidence="9 10">
    <name type="scientific">Adhaeribacter pallidiroseus</name>
    <dbReference type="NCBI Taxonomy" id="2072847"/>
    <lineage>
        <taxon>Bacteria</taxon>
        <taxon>Pseudomonadati</taxon>
        <taxon>Bacteroidota</taxon>
        <taxon>Cytophagia</taxon>
        <taxon>Cytophagales</taxon>
        <taxon>Hymenobacteraceae</taxon>
        <taxon>Adhaeribacter</taxon>
    </lineage>
</organism>
<proteinExistence type="predicted"/>
<feature type="transmembrane region" description="Helical" evidence="7">
    <location>
        <begin position="12"/>
        <end position="31"/>
    </location>
</feature>
<evidence type="ECO:0000256" key="6">
    <source>
        <dbReference type="PROSITE-ProRule" id="PRU00433"/>
    </source>
</evidence>
<dbReference type="GO" id="GO:0046872">
    <property type="term" value="F:metal ion binding"/>
    <property type="evidence" value="ECO:0007669"/>
    <property type="project" value="UniProtKB-KW"/>
</dbReference>
<evidence type="ECO:0000256" key="4">
    <source>
        <dbReference type="ARBA" id="ARBA00022982"/>
    </source>
</evidence>
<evidence type="ECO:0000256" key="2">
    <source>
        <dbReference type="ARBA" id="ARBA00022617"/>
    </source>
</evidence>
<dbReference type="Pfam" id="PF00034">
    <property type="entry name" value="Cytochrom_C"/>
    <property type="match status" value="2"/>
</dbReference>
<dbReference type="AlphaFoldDB" id="A0A369QHF2"/>
<feature type="domain" description="Cytochrome c" evidence="8">
    <location>
        <begin position="55"/>
        <end position="154"/>
    </location>
</feature>
<dbReference type="InterPro" id="IPR009056">
    <property type="entry name" value="Cyt_c-like_dom"/>
</dbReference>
<dbReference type="InterPro" id="IPR036909">
    <property type="entry name" value="Cyt_c-like_dom_sf"/>
</dbReference>
<accession>A0A369QHF2</accession>
<keyword evidence="7" id="KW-0812">Transmembrane</keyword>
<dbReference type="GO" id="GO:0020037">
    <property type="term" value="F:heme binding"/>
    <property type="evidence" value="ECO:0007669"/>
    <property type="project" value="InterPro"/>
</dbReference>